<feature type="transmembrane region" description="Helical" evidence="4">
    <location>
        <begin position="310"/>
        <end position="329"/>
    </location>
</feature>
<keyword evidence="3" id="KW-0902">Two-component regulatory system</keyword>
<dbReference type="Gene3D" id="3.30.565.10">
    <property type="entry name" value="Histidine kinase-like ATPase, C-terminal domain"/>
    <property type="match status" value="1"/>
</dbReference>
<evidence type="ECO:0000256" key="4">
    <source>
        <dbReference type="SAM" id="Phobius"/>
    </source>
</evidence>
<dbReference type="Gene3D" id="1.25.40.10">
    <property type="entry name" value="Tetratricopeptide repeat domain"/>
    <property type="match status" value="2"/>
</dbReference>
<reference evidence="5 6" key="1">
    <citation type="submission" date="2018-03" db="EMBL/GenBank/DDBJ databases">
        <title>Mesoflavibacter sp. HG37 and Mesoflavibacter sp. HG96 sp.nov., two marine bacteria isolated from seawater of Western Pacific Ocean.</title>
        <authorList>
            <person name="Cheng H."/>
            <person name="Wu Y.-H."/>
            <person name="Guo L.-L."/>
            <person name="Xu X.-W."/>
        </authorList>
    </citation>
    <scope>NUCLEOTIDE SEQUENCE [LARGE SCALE GENOMIC DNA]</scope>
    <source>
        <strain evidence="5 6">KCTC 42117</strain>
    </source>
</reference>
<dbReference type="PANTHER" id="PTHR24421:SF60">
    <property type="entry name" value="SENSOR HISTIDINE KINASE COMP"/>
    <property type="match status" value="1"/>
</dbReference>
<keyword evidence="4" id="KW-0812">Transmembrane</keyword>
<dbReference type="EMBL" id="PXOT01000023">
    <property type="protein sequence ID" value="PSG89835.1"/>
    <property type="molecule type" value="Genomic_DNA"/>
</dbReference>
<dbReference type="RefSeq" id="WP_106678886.1">
    <property type="nucleotide sequence ID" value="NZ_JACHWV010000008.1"/>
</dbReference>
<comment type="caution">
    <text evidence="5">The sequence shown here is derived from an EMBL/GenBank/DDBJ whole genome shotgun (WGS) entry which is preliminary data.</text>
</comment>
<gene>
    <name evidence="5" type="ORF">C7H61_08490</name>
</gene>
<sequence>MSIKIAFSKTEIDSLQFYIEKITSINSNKDLFDAYNYLSKEKDKRSDLDKTYIYYNLSKIDYTLGFYYDSEYNAVQALKIIDKIADSDFKTSYKKSLYTLLGKIYKALNFNDQALNFYNNSLKIANTTKDSVVIYNNIATTYKANKDFKKANDILLKAKELLPKINDQTEVARILDNLGAIKTILQDPEAYTYLKKSLKIRQKLKDYSQLYPSYKSHFNYYFSKNNIDSAKKYSDLAYNISKLINSPSYQIDAIKLKLKTDNNVSINEFLKLTDSLEKVRNINKNQYSLLKYNVNKSLLETEKQKNQKTIYKFSLIFTIILIVLILYLLNIRHKKQKLEQIYQTETNISKRIHDEVANDIYKYMIVLNENKLDKQLQLDTIEDIYYKTRDISKEINVINEKSNFKDELKDLFSSYSNNQCKVVSNGVSDIDWNKINKHKKITIYRVLQELLTNTKKHSQANLVVIKINTNRKKLELQYTDNGIGTNLNFKNGLKNTENRINTLKGTITFDTKPNNGFKAQIII</sequence>
<evidence type="ECO:0000256" key="1">
    <source>
        <dbReference type="ARBA" id="ARBA00022679"/>
    </source>
</evidence>
<name>A0A2T1NBQ1_9FLAO</name>
<keyword evidence="6" id="KW-1185">Reference proteome</keyword>
<organism evidence="5 6">
    <name type="scientific">Mesoflavibacter zeaxanthinifaciens subsp. sabulilitoris</name>
    <dbReference type="NCBI Taxonomy" id="1520893"/>
    <lineage>
        <taxon>Bacteria</taxon>
        <taxon>Pseudomonadati</taxon>
        <taxon>Bacteroidota</taxon>
        <taxon>Flavobacteriia</taxon>
        <taxon>Flavobacteriales</taxon>
        <taxon>Flavobacteriaceae</taxon>
        <taxon>Mesoflavibacter</taxon>
    </lineage>
</organism>
<dbReference type="CDD" id="cd16917">
    <property type="entry name" value="HATPase_UhpB-NarQ-NarX-like"/>
    <property type="match status" value="1"/>
</dbReference>
<dbReference type="InterPro" id="IPR050482">
    <property type="entry name" value="Sensor_HK_TwoCompSys"/>
</dbReference>
<protein>
    <submittedName>
        <fullName evidence="5">Uncharacterized protein</fullName>
    </submittedName>
</protein>
<dbReference type="SMART" id="SM00028">
    <property type="entry name" value="TPR"/>
    <property type="match status" value="3"/>
</dbReference>
<keyword evidence="2" id="KW-0418">Kinase</keyword>
<evidence type="ECO:0000256" key="2">
    <source>
        <dbReference type="ARBA" id="ARBA00022777"/>
    </source>
</evidence>
<dbReference type="GO" id="GO:0000160">
    <property type="term" value="P:phosphorelay signal transduction system"/>
    <property type="evidence" value="ECO:0007669"/>
    <property type="project" value="UniProtKB-KW"/>
</dbReference>
<keyword evidence="1" id="KW-0808">Transferase</keyword>
<dbReference type="GO" id="GO:0016301">
    <property type="term" value="F:kinase activity"/>
    <property type="evidence" value="ECO:0007669"/>
    <property type="project" value="UniProtKB-KW"/>
</dbReference>
<dbReference type="OrthoDB" id="943406at2"/>
<evidence type="ECO:0000256" key="3">
    <source>
        <dbReference type="ARBA" id="ARBA00023012"/>
    </source>
</evidence>
<accession>A0A2T1NBQ1</accession>
<proteinExistence type="predicted"/>
<dbReference type="InterPro" id="IPR036890">
    <property type="entry name" value="HATPase_C_sf"/>
</dbReference>
<keyword evidence="4" id="KW-0472">Membrane</keyword>
<dbReference type="AlphaFoldDB" id="A0A2T1NBQ1"/>
<dbReference type="Proteomes" id="UP000238430">
    <property type="component" value="Unassembled WGS sequence"/>
</dbReference>
<keyword evidence="4" id="KW-1133">Transmembrane helix</keyword>
<evidence type="ECO:0000313" key="6">
    <source>
        <dbReference type="Proteomes" id="UP000238430"/>
    </source>
</evidence>
<dbReference type="InterPro" id="IPR019734">
    <property type="entry name" value="TPR_rpt"/>
</dbReference>
<dbReference type="InterPro" id="IPR011990">
    <property type="entry name" value="TPR-like_helical_dom_sf"/>
</dbReference>
<evidence type="ECO:0000313" key="5">
    <source>
        <dbReference type="EMBL" id="PSG89835.1"/>
    </source>
</evidence>
<dbReference type="SUPFAM" id="SSF48452">
    <property type="entry name" value="TPR-like"/>
    <property type="match status" value="1"/>
</dbReference>
<dbReference type="PANTHER" id="PTHR24421">
    <property type="entry name" value="NITRATE/NITRITE SENSOR PROTEIN NARX-RELATED"/>
    <property type="match status" value="1"/>
</dbReference>
<dbReference type="SUPFAM" id="SSF55874">
    <property type="entry name" value="ATPase domain of HSP90 chaperone/DNA topoisomerase II/histidine kinase"/>
    <property type="match status" value="1"/>
</dbReference>